<evidence type="ECO:0000259" key="1">
    <source>
        <dbReference type="Pfam" id="PF01118"/>
    </source>
</evidence>
<dbReference type="Proteomes" id="UP000191931">
    <property type="component" value="Unassembled WGS sequence"/>
</dbReference>
<sequence length="689" mass="76560">MKQITNISLGPASDNYQMEAEFLGQKFNIKRFGTDGDLKKAEDMLLMWNKKADVICLSAIKYLYGHSAQTIMTSKLKKLLKVANTLTTPVTTGETLRRVTHEWCIRHAQFQLGNNFFTNAKVLFLSGMASEKIANVMSEYTGNISFADPIFENSIPKILHSQLDLNRYAQRIHRPISWLPGKDLISEPSRIKAVNNYILQRAARDATVIVIPYNDFYDYIEPFSEEELKDKVIVTTTAYEDRIDALREKGVSMIIDTTPKILDRVVGVSVQEALMISALDIPKTSAIKDDLLEVISEQRLDPRIVYPQSKPKRINRFAYVIHPLSREDLKKLKPLELITEIMPKTIGPVEKLMAYAPPIVYTKITGIESPEGVEAEGWLIGLGETPEQMEKHSPEFTTKRILQAAEKARSLGAQVMGISMLPHSLEGTSIDIGKYAVLPVTTGNSYTASTALWASAEAVRQMGIVKLKNNKTLRGKTMVIGATGAVGSICARLLAKAFEEVYLVSRNMAKLLTIQETVQAENPDVTIHVSTRADTHIADMDVVVAATKGADKTLDIMRVKPGCVITDITRPMIFTSEDAAKRQDVLIITGGEILLPGNKIDMKDIGLPPRAVYAGLAETIILALEGRFEEFTTGSNTEWQKVKEIYKLGLKHGMKLSAISGVNGVLGKDDITRVKEFALKKIKKHETDR</sequence>
<dbReference type="SUPFAM" id="SSF51735">
    <property type="entry name" value="NAD(P)-binding Rossmann-fold domains"/>
    <property type="match status" value="1"/>
</dbReference>
<feature type="domain" description="Semialdehyde dehydrogenase NAD-binding" evidence="1">
    <location>
        <begin position="477"/>
        <end position="568"/>
    </location>
</feature>
<evidence type="ECO:0000313" key="2">
    <source>
        <dbReference type="EMBL" id="SLM30200.1"/>
    </source>
</evidence>
<dbReference type="AlphaFoldDB" id="A0A1W1HCJ9"/>
<organism evidence="2 3">
    <name type="scientific">Desulfamplus magnetovallimortis</name>
    <dbReference type="NCBI Taxonomy" id="1246637"/>
    <lineage>
        <taxon>Bacteria</taxon>
        <taxon>Pseudomonadati</taxon>
        <taxon>Thermodesulfobacteriota</taxon>
        <taxon>Desulfobacteria</taxon>
        <taxon>Desulfobacterales</taxon>
        <taxon>Desulfobacteraceae</taxon>
        <taxon>Desulfamplus</taxon>
    </lineage>
</organism>
<name>A0A1W1HCJ9_9BACT</name>
<dbReference type="InterPro" id="IPR000534">
    <property type="entry name" value="Semialdehyde_DH_NAD-bd"/>
</dbReference>
<dbReference type="GO" id="GO:0016620">
    <property type="term" value="F:oxidoreductase activity, acting on the aldehyde or oxo group of donors, NAD or NADP as acceptor"/>
    <property type="evidence" value="ECO:0007669"/>
    <property type="project" value="InterPro"/>
</dbReference>
<dbReference type="STRING" id="1246637.MTBBW1_2130095"/>
<keyword evidence="3" id="KW-1185">Reference proteome</keyword>
<accession>A0A1W1HCJ9</accession>
<dbReference type="InterPro" id="IPR036291">
    <property type="entry name" value="NAD(P)-bd_dom_sf"/>
</dbReference>
<dbReference type="EMBL" id="FWEV01000128">
    <property type="protein sequence ID" value="SLM30200.1"/>
    <property type="molecule type" value="Genomic_DNA"/>
</dbReference>
<proteinExistence type="predicted"/>
<reference evidence="2 3" key="1">
    <citation type="submission" date="2017-03" db="EMBL/GenBank/DDBJ databases">
        <authorList>
            <person name="Afonso C.L."/>
            <person name="Miller P.J."/>
            <person name="Scott M.A."/>
            <person name="Spackman E."/>
            <person name="Goraichik I."/>
            <person name="Dimitrov K.M."/>
            <person name="Suarez D.L."/>
            <person name="Swayne D.E."/>
        </authorList>
    </citation>
    <scope>NUCLEOTIDE SEQUENCE [LARGE SCALE GENOMIC DNA]</scope>
    <source>
        <strain evidence="2">PRJEB14757</strain>
    </source>
</reference>
<dbReference type="Pfam" id="PF01118">
    <property type="entry name" value="Semialdhyde_dh"/>
    <property type="match status" value="1"/>
</dbReference>
<dbReference type="RefSeq" id="WP_080807919.1">
    <property type="nucleotide sequence ID" value="NZ_LT828558.1"/>
</dbReference>
<evidence type="ECO:0000313" key="3">
    <source>
        <dbReference type="Proteomes" id="UP000191931"/>
    </source>
</evidence>
<dbReference type="Gene3D" id="3.40.50.720">
    <property type="entry name" value="NAD(P)-binding Rossmann-like Domain"/>
    <property type="match status" value="1"/>
</dbReference>
<gene>
    <name evidence="2" type="ORF">MTBBW1_2130095</name>
</gene>
<protein>
    <submittedName>
        <fullName evidence="2">Shikimate/quinate 5-dehydrogenase</fullName>
    </submittedName>
</protein>
<dbReference type="GO" id="GO:0051287">
    <property type="term" value="F:NAD binding"/>
    <property type="evidence" value="ECO:0007669"/>
    <property type="project" value="InterPro"/>
</dbReference>
<dbReference type="OrthoDB" id="9780944at2"/>